<proteinExistence type="predicted"/>
<organism evidence="1 2">
    <name type="scientific">Cupriavidus numazuensis</name>
    <dbReference type="NCBI Taxonomy" id="221992"/>
    <lineage>
        <taxon>Bacteria</taxon>
        <taxon>Pseudomonadati</taxon>
        <taxon>Pseudomonadota</taxon>
        <taxon>Betaproteobacteria</taxon>
        <taxon>Burkholderiales</taxon>
        <taxon>Burkholderiaceae</taxon>
        <taxon>Cupriavidus</taxon>
    </lineage>
</organism>
<gene>
    <name evidence="1" type="ORF">LMG26411_00118</name>
</gene>
<name>A0ABN7PTW0_9BURK</name>
<dbReference type="Proteomes" id="UP000672657">
    <property type="component" value="Unassembled WGS sequence"/>
</dbReference>
<comment type="caution">
    <text evidence="1">The sequence shown here is derived from an EMBL/GenBank/DDBJ whole genome shotgun (WGS) entry which is preliminary data.</text>
</comment>
<evidence type="ECO:0000313" key="1">
    <source>
        <dbReference type="EMBL" id="CAG2129105.1"/>
    </source>
</evidence>
<dbReference type="RefSeq" id="WP_211951369.1">
    <property type="nucleotide sequence ID" value="NZ_CAJPVI010000001.1"/>
</dbReference>
<reference evidence="1 2" key="1">
    <citation type="submission" date="2021-03" db="EMBL/GenBank/DDBJ databases">
        <authorList>
            <person name="Peeters C."/>
        </authorList>
    </citation>
    <scope>NUCLEOTIDE SEQUENCE [LARGE SCALE GENOMIC DNA]</scope>
    <source>
        <strain evidence="1 2">LMG 26411</strain>
    </source>
</reference>
<accession>A0ABN7PTW0</accession>
<sequence>MANVLLAHPNVADSGTLSGGNWQVALNNLKDRRLSRVARSATALKADTQFVLDLGQSRLVSVIAVVRHNLSTAAKWRLRMANDPSFATPVYDNATPAPNDGTPSLQMDFLAMSFTVWEPDWPLAWPTLFPPAALEWEDDNFWTGSITEEERKQYPSMLLVILPKPTAGRYIKIEIDDEANLDGYIEFGRVFVGRAWQPLNNANWGASIGWETDTTTQRALSGTPYFDRKDGRRVTRFELGYLSRDEALGQVFELQRRAGIDGEILLVWDKDDPINLLRQSYLGHQRQLNPIARAFVGNHSNAFEIEEL</sequence>
<dbReference type="EMBL" id="CAJPVI010000001">
    <property type="protein sequence ID" value="CAG2129105.1"/>
    <property type="molecule type" value="Genomic_DNA"/>
</dbReference>
<protein>
    <submittedName>
        <fullName evidence="1">Uncharacterized protein</fullName>
    </submittedName>
</protein>
<evidence type="ECO:0000313" key="2">
    <source>
        <dbReference type="Proteomes" id="UP000672657"/>
    </source>
</evidence>
<keyword evidence="2" id="KW-1185">Reference proteome</keyword>